<feature type="active site" description="Nucleophile" evidence="2">
    <location>
        <position position="87"/>
    </location>
</feature>
<dbReference type="PANTHER" id="PTHR46394:SF1">
    <property type="entry name" value="PNPLA DOMAIN-CONTAINING PROTEIN"/>
    <property type="match status" value="1"/>
</dbReference>
<keyword evidence="2" id="KW-0378">Hydrolase</keyword>
<dbReference type="PROSITE" id="PS51635">
    <property type="entry name" value="PNPLA"/>
    <property type="match status" value="1"/>
</dbReference>
<keyword evidence="2" id="KW-0442">Lipid degradation</keyword>
<keyword evidence="4" id="KW-0472">Membrane</keyword>
<evidence type="ECO:0000256" key="1">
    <source>
        <dbReference type="ARBA" id="ARBA00023098"/>
    </source>
</evidence>
<keyword evidence="4" id="KW-0812">Transmembrane</keyword>
<dbReference type="EMBL" id="CP019082">
    <property type="protein sequence ID" value="APW62611.1"/>
    <property type="molecule type" value="Genomic_DNA"/>
</dbReference>
<evidence type="ECO:0000256" key="4">
    <source>
        <dbReference type="SAM" id="Phobius"/>
    </source>
</evidence>
<accession>A0A1U7CUK4</accession>
<evidence type="ECO:0000313" key="7">
    <source>
        <dbReference type="Proteomes" id="UP000186309"/>
    </source>
</evidence>
<dbReference type="KEGG" id="pbor:BSF38_04161"/>
<dbReference type="GO" id="GO:0016787">
    <property type="term" value="F:hydrolase activity"/>
    <property type="evidence" value="ECO:0007669"/>
    <property type="project" value="UniProtKB-UniRule"/>
</dbReference>
<dbReference type="Pfam" id="PF01734">
    <property type="entry name" value="Patatin"/>
    <property type="match status" value="1"/>
</dbReference>
<name>A0A1U7CUK4_9BACT</name>
<keyword evidence="4" id="KW-1133">Transmembrane helix</keyword>
<feature type="active site" description="Proton acceptor" evidence="2">
    <location>
        <position position="300"/>
    </location>
</feature>
<dbReference type="OrthoDB" id="9770965at2"/>
<dbReference type="AlphaFoldDB" id="A0A1U7CUK4"/>
<dbReference type="InterPro" id="IPR016035">
    <property type="entry name" value="Acyl_Trfase/lysoPLipase"/>
</dbReference>
<organism evidence="6 7">
    <name type="scientific">Paludisphaera borealis</name>
    <dbReference type="NCBI Taxonomy" id="1387353"/>
    <lineage>
        <taxon>Bacteria</taxon>
        <taxon>Pseudomonadati</taxon>
        <taxon>Planctomycetota</taxon>
        <taxon>Planctomycetia</taxon>
        <taxon>Isosphaerales</taxon>
        <taxon>Isosphaeraceae</taxon>
        <taxon>Paludisphaera</taxon>
    </lineage>
</organism>
<dbReference type="Gene3D" id="3.40.1090.10">
    <property type="entry name" value="Cytosolic phospholipase A2 catalytic domain"/>
    <property type="match status" value="2"/>
</dbReference>
<dbReference type="SUPFAM" id="SSF52151">
    <property type="entry name" value="FabD/lysophospholipase-like"/>
    <property type="match status" value="1"/>
</dbReference>
<keyword evidence="1 2" id="KW-0443">Lipid metabolism</keyword>
<feature type="transmembrane region" description="Helical" evidence="4">
    <location>
        <begin position="80"/>
        <end position="100"/>
    </location>
</feature>
<dbReference type="InterPro" id="IPR002641">
    <property type="entry name" value="PNPLA_dom"/>
</dbReference>
<dbReference type="GO" id="GO:0016042">
    <property type="term" value="P:lipid catabolic process"/>
    <property type="evidence" value="ECO:0007669"/>
    <property type="project" value="UniProtKB-UniRule"/>
</dbReference>
<proteinExistence type="predicted"/>
<evidence type="ECO:0000259" key="5">
    <source>
        <dbReference type="PROSITE" id="PS51635"/>
    </source>
</evidence>
<reference evidence="7" key="1">
    <citation type="submission" date="2016-12" db="EMBL/GenBank/DDBJ databases">
        <title>Comparative genomics of four Isosphaeraceae planctomycetes: a common pool of plasmids and glycoside hydrolase genes.</title>
        <authorList>
            <person name="Ivanova A."/>
        </authorList>
    </citation>
    <scope>NUCLEOTIDE SEQUENCE [LARGE SCALE GENOMIC DNA]</scope>
    <source>
        <strain evidence="7">PX4</strain>
    </source>
</reference>
<evidence type="ECO:0000256" key="3">
    <source>
        <dbReference type="SAM" id="MobiDB-lite"/>
    </source>
</evidence>
<feature type="short sequence motif" description="DGA/G" evidence="2">
    <location>
        <begin position="300"/>
        <end position="302"/>
    </location>
</feature>
<dbReference type="Proteomes" id="UP000186309">
    <property type="component" value="Chromosome"/>
</dbReference>
<protein>
    <recommendedName>
        <fullName evidence="5">PNPLA domain-containing protein</fullName>
    </recommendedName>
</protein>
<sequence length="462" mass="50590">MSQANGLCVHQLLEHPLKAGGPSVETAVDDLRKRVEGKEFSDIIDDEGHQYVDLVLQGGGLLGIALVGYVYVLEKAGIRFLGIAGSSAGAINALLIAALGPPSEAKSEKLLKHLALLDASQFLDGGFFARNLSAAVSRGAGKLSILSQAAFVFPGLVKSFGLHPGRKFLSWLDDILDSEGVETCEKLEARMSVLPKGLRLRSNRDDEEARKRFKSRLPGRLAIVAVDASTKTKFVFPEMADLIWDDVGAISPSRFVRASMSIPYFFEPSRVECDHRATKAPRWKEYGYEAELPEHHLFVDGGVVSNFPINIFHATDVVPFAPTLGVRLGMERRAPDLSSLGGFSAAWIGSARQALDFDFLYNNPDYQHLIGTIETEGFNWLNFNLGPEEKLQLFARGAEAAIDFLAGPKSENGASSKKRMGFDWGRYKALREKLAEADVRSKDMQLPVPSPRSNLETVAAER</sequence>
<feature type="region of interest" description="Disordered" evidence="3">
    <location>
        <begin position="441"/>
        <end position="462"/>
    </location>
</feature>
<dbReference type="InterPro" id="IPR052580">
    <property type="entry name" value="Lipid_Hydrolase"/>
</dbReference>
<feature type="domain" description="PNPLA" evidence="5">
    <location>
        <begin position="54"/>
        <end position="313"/>
    </location>
</feature>
<keyword evidence="7" id="KW-1185">Reference proteome</keyword>
<feature type="short sequence motif" description="GXSXG" evidence="2">
    <location>
        <begin position="85"/>
        <end position="89"/>
    </location>
</feature>
<feature type="transmembrane region" description="Helical" evidence="4">
    <location>
        <begin position="54"/>
        <end position="73"/>
    </location>
</feature>
<evidence type="ECO:0000313" key="6">
    <source>
        <dbReference type="EMBL" id="APW62611.1"/>
    </source>
</evidence>
<feature type="short sequence motif" description="GXGXXG" evidence="2">
    <location>
        <begin position="58"/>
        <end position="63"/>
    </location>
</feature>
<dbReference type="PANTHER" id="PTHR46394">
    <property type="entry name" value="ANNEXIN"/>
    <property type="match status" value="1"/>
</dbReference>
<gene>
    <name evidence="6" type="ORF">BSF38_04161</name>
</gene>
<evidence type="ECO:0000256" key="2">
    <source>
        <dbReference type="PROSITE-ProRule" id="PRU01161"/>
    </source>
</evidence>